<dbReference type="InterPro" id="IPR035642">
    <property type="entry name" value="MraZ_N"/>
</dbReference>
<dbReference type="RefSeq" id="WP_115693908.1">
    <property type="nucleotide sequence ID" value="NZ_CP031417.1"/>
</dbReference>
<feature type="domain" description="SpoVT-AbrB" evidence="8">
    <location>
        <begin position="8"/>
        <end position="53"/>
    </location>
</feature>
<dbReference type="EMBL" id="CP031417">
    <property type="protein sequence ID" value="AXK83529.1"/>
    <property type="molecule type" value="Genomic_DNA"/>
</dbReference>
<gene>
    <name evidence="7" type="primary">mraZ</name>
    <name evidence="9" type="ORF">DW352_25195</name>
</gene>
<dbReference type="PANTHER" id="PTHR34701:SF1">
    <property type="entry name" value="TRANSCRIPTIONAL REGULATOR MRAZ"/>
    <property type="match status" value="1"/>
</dbReference>
<evidence type="ECO:0000256" key="4">
    <source>
        <dbReference type="ARBA" id="ARBA00023015"/>
    </source>
</evidence>
<evidence type="ECO:0000256" key="1">
    <source>
        <dbReference type="ARBA" id="ARBA00013860"/>
    </source>
</evidence>
<accession>A0A346A2Y2</accession>
<dbReference type="InterPro" id="IPR035644">
    <property type="entry name" value="MraZ_C"/>
</dbReference>
<dbReference type="InterPro" id="IPR037914">
    <property type="entry name" value="SpoVT-AbrB_sf"/>
</dbReference>
<evidence type="ECO:0000256" key="5">
    <source>
        <dbReference type="ARBA" id="ARBA00023125"/>
    </source>
</evidence>
<keyword evidence="3" id="KW-0677">Repeat</keyword>
<dbReference type="GO" id="GO:0003700">
    <property type="term" value="F:DNA-binding transcription factor activity"/>
    <property type="evidence" value="ECO:0007669"/>
    <property type="project" value="UniProtKB-UniRule"/>
</dbReference>
<dbReference type="InterPro" id="IPR038619">
    <property type="entry name" value="MraZ_sf"/>
</dbReference>
<dbReference type="InterPro" id="IPR007159">
    <property type="entry name" value="SpoVT-AbrB_dom"/>
</dbReference>
<protein>
    <recommendedName>
        <fullName evidence="1 7">Transcriptional regulator MraZ</fullName>
    </recommendedName>
</protein>
<feature type="domain" description="SpoVT-AbrB" evidence="8">
    <location>
        <begin position="84"/>
        <end position="127"/>
    </location>
</feature>
<evidence type="ECO:0000256" key="3">
    <source>
        <dbReference type="ARBA" id="ARBA00022737"/>
    </source>
</evidence>
<keyword evidence="6 7" id="KW-0804">Transcription</keyword>
<comment type="subcellular location">
    <subcellularLocation>
        <location evidence="7">Cytoplasm</location>
        <location evidence="7">Nucleoid</location>
    </subcellularLocation>
</comment>
<dbReference type="InterPro" id="IPR003444">
    <property type="entry name" value="MraZ"/>
</dbReference>
<evidence type="ECO:0000256" key="6">
    <source>
        <dbReference type="ARBA" id="ARBA00023163"/>
    </source>
</evidence>
<dbReference type="SUPFAM" id="SSF89447">
    <property type="entry name" value="AbrB/MazE/MraZ-like"/>
    <property type="match status" value="1"/>
</dbReference>
<dbReference type="InterPro" id="IPR020603">
    <property type="entry name" value="MraZ_dom"/>
</dbReference>
<dbReference type="OrthoDB" id="9807753at2"/>
<dbReference type="HAMAP" id="MF_01008">
    <property type="entry name" value="MraZ"/>
    <property type="match status" value="1"/>
</dbReference>
<evidence type="ECO:0000313" key="10">
    <source>
        <dbReference type="Proteomes" id="UP000254889"/>
    </source>
</evidence>
<dbReference type="NCBIfam" id="NF001477">
    <property type="entry name" value="PRK00326.2-4"/>
    <property type="match status" value="1"/>
</dbReference>
<dbReference type="CDD" id="cd16320">
    <property type="entry name" value="MraZ_N"/>
    <property type="match status" value="1"/>
</dbReference>
<evidence type="ECO:0000313" key="9">
    <source>
        <dbReference type="EMBL" id="AXK83529.1"/>
    </source>
</evidence>
<keyword evidence="10" id="KW-1185">Reference proteome</keyword>
<dbReference type="Proteomes" id="UP000254889">
    <property type="component" value="Chromosome"/>
</dbReference>
<reference evidence="9 10" key="1">
    <citation type="submission" date="2018-07" db="EMBL/GenBank/DDBJ databases">
        <authorList>
            <person name="Quirk P.G."/>
            <person name="Krulwich T.A."/>
        </authorList>
    </citation>
    <scope>NUCLEOTIDE SEQUENCE [LARGE SCALE GENOMIC DNA]</scope>
    <source>
        <strain evidence="9 10">CC-BB4</strain>
    </source>
</reference>
<comment type="subunit">
    <text evidence="7">Forms oligomers.</text>
</comment>
<dbReference type="AlphaFoldDB" id="A0A346A2Y2"/>
<evidence type="ECO:0000259" key="8">
    <source>
        <dbReference type="PROSITE" id="PS51740"/>
    </source>
</evidence>
<keyword evidence="5 7" id="KW-0238">DNA-binding</keyword>
<keyword evidence="2 7" id="KW-0963">Cytoplasm</keyword>
<dbReference type="GO" id="GO:0000976">
    <property type="term" value="F:transcription cis-regulatory region binding"/>
    <property type="evidence" value="ECO:0007669"/>
    <property type="project" value="TreeGrafter"/>
</dbReference>
<comment type="similarity">
    <text evidence="7">Belongs to the MraZ family.</text>
</comment>
<dbReference type="PROSITE" id="PS51740">
    <property type="entry name" value="SPOVT_ABRB"/>
    <property type="match status" value="2"/>
</dbReference>
<proteinExistence type="inferred from homology"/>
<dbReference type="GO" id="GO:2000143">
    <property type="term" value="P:negative regulation of DNA-templated transcription initiation"/>
    <property type="evidence" value="ECO:0007669"/>
    <property type="project" value="TreeGrafter"/>
</dbReference>
<dbReference type="KEGG" id="ptaw:DW352_25195"/>
<dbReference type="GO" id="GO:0009295">
    <property type="term" value="C:nucleoid"/>
    <property type="evidence" value="ECO:0007669"/>
    <property type="project" value="UniProtKB-SubCell"/>
</dbReference>
<name>A0A346A2Y2_9HYPH</name>
<dbReference type="GO" id="GO:0005737">
    <property type="term" value="C:cytoplasm"/>
    <property type="evidence" value="ECO:0007669"/>
    <property type="project" value="UniProtKB-UniRule"/>
</dbReference>
<dbReference type="Pfam" id="PF02381">
    <property type="entry name" value="MraZ"/>
    <property type="match status" value="1"/>
</dbReference>
<keyword evidence="4 7" id="KW-0805">Transcription regulation</keyword>
<dbReference type="PANTHER" id="PTHR34701">
    <property type="entry name" value="TRANSCRIPTIONAL REGULATOR MRAZ"/>
    <property type="match status" value="1"/>
</dbReference>
<evidence type="ECO:0000256" key="2">
    <source>
        <dbReference type="ARBA" id="ARBA00022490"/>
    </source>
</evidence>
<sequence>MADRFVSNITLRLDSKGRVSIPALFRSVLGRDGFEGLYCYPALDRPAIDAGGNALMAEIEALIGRFTPFSEEREQFALALYGTSETLKVDGEGRVMLSESLKRHAGIADSVTFVGLGHKFQIWEPGRFQHELAEATQKVRALKAELSSQAAGRNALGARE</sequence>
<evidence type="ECO:0000256" key="7">
    <source>
        <dbReference type="HAMAP-Rule" id="MF_01008"/>
    </source>
</evidence>
<dbReference type="CDD" id="cd16321">
    <property type="entry name" value="MraZ_C"/>
    <property type="match status" value="1"/>
</dbReference>
<dbReference type="Gene3D" id="3.40.1550.20">
    <property type="entry name" value="Transcriptional regulator MraZ domain"/>
    <property type="match status" value="1"/>
</dbReference>
<organism evidence="9 10">
    <name type="scientific">Pseudolabrys taiwanensis</name>
    <dbReference type="NCBI Taxonomy" id="331696"/>
    <lineage>
        <taxon>Bacteria</taxon>
        <taxon>Pseudomonadati</taxon>
        <taxon>Pseudomonadota</taxon>
        <taxon>Alphaproteobacteria</taxon>
        <taxon>Hyphomicrobiales</taxon>
        <taxon>Xanthobacteraceae</taxon>
        <taxon>Pseudolabrys</taxon>
    </lineage>
</organism>